<dbReference type="InterPro" id="IPR036097">
    <property type="entry name" value="HisK_dim/P_sf"/>
</dbReference>
<keyword evidence="8" id="KW-0812">Transmembrane</keyword>
<gene>
    <name evidence="10" type="ORF">NSA58_06145</name>
</gene>
<dbReference type="GO" id="GO:0016036">
    <property type="term" value="P:cellular response to phosphate starvation"/>
    <property type="evidence" value="ECO:0007669"/>
    <property type="project" value="TreeGrafter"/>
</dbReference>
<comment type="catalytic activity">
    <reaction evidence="1">
        <text>ATP + protein L-histidine = ADP + protein N-phospho-L-histidine.</text>
        <dbReference type="EC" id="2.7.13.3"/>
    </reaction>
</comment>
<evidence type="ECO:0000256" key="2">
    <source>
        <dbReference type="ARBA" id="ARBA00004370"/>
    </source>
</evidence>
<dbReference type="InterPro" id="IPR005467">
    <property type="entry name" value="His_kinase_dom"/>
</dbReference>
<feature type="domain" description="Histidine kinase" evidence="9">
    <location>
        <begin position="256"/>
        <end position="469"/>
    </location>
</feature>
<accession>A0A9X2M998</accession>
<name>A0A9X2M998_9FIRM</name>
<keyword evidence="6 10" id="KW-0418">Kinase</keyword>
<dbReference type="Gene3D" id="3.30.565.10">
    <property type="entry name" value="Histidine kinase-like ATPase, C-terminal domain"/>
    <property type="match status" value="1"/>
</dbReference>
<feature type="transmembrane region" description="Helical" evidence="8">
    <location>
        <begin position="12"/>
        <end position="33"/>
    </location>
</feature>
<comment type="subcellular location">
    <subcellularLocation>
        <location evidence="2">Membrane</location>
    </subcellularLocation>
</comment>
<dbReference type="SUPFAM" id="SSF55874">
    <property type="entry name" value="ATPase domain of HSP90 chaperone/DNA topoisomerase II/histidine kinase"/>
    <property type="match status" value="1"/>
</dbReference>
<dbReference type="EMBL" id="JANKBY010000051">
    <property type="protein sequence ID" value="MCR1822365.1"/>
    <property type="molecule type" value="Genomic_DNA"/>
</dbReference>
<sequence>MDLKNKSISLRNIIIISFLTIIVLTILSITIFVTKTFESEFGKYVDDSNKSEVNHLINFDLNNIYKEKNWDVHLIKKLAEDSIEKGIVLEVYNKNNKLIYGILEDEKSESNEILNNIRKNMQSIEENWTPKLEQYKIGIYNENKDKVGYAQILYYKSLYYMENDIMFLNIINDFMKVISLISIGSVVLIAFIISKSISRSIENVSSKAKNMSDGKYNDKLKYNSNIKEAKELIESINKLSYKLNEQELLRKRITTDVAHELRTPLTSIQGHLDCMIDGIWEATPERLSSIREETDRLSNLVGQLKILSRYDSESNMINKSKVNLNEFIEHFIYNYEGDALFKDINITYDLKEIYISLDKEQFSQVLANLLSNAIKYTNINGKIHIKAYEDCNNVIISIKDNGVGIPKDEISFIFERFYRVDKSRDKETGGIGIGLSIVKSIIDAHNGQIFVNSEVNKGTEFVIILPNNKNNI</sequence>
<dbReference type="SMART" id="SM00387">
    <property type="entry name" value="HATPase_c"/>
    <property type="match status" value="1"/>
</dbReference>
<dbReference type="Gene3D" id="1.10.287.130">
    <property type="match status" value="1"/>
</dbReference>
<dbReference type="CDD" id="cd00075">
    <property type="entry name" value="HATPase"/>
    <property type="match status" value="1"/>
</dbReference>
<keyword evidence="8" id="KW-1133">Transmembrane helix</keyword>
<protein>
    <recommendedName>
        <fullName evidence="3">histidine kinase</fullName>
        <ecNumber evidence="3">2.7.13.3</ecNumber>
    </recommendedName>
</protein>
<dbReference type="PRINTS" id="PR00344">
    <property type="entry name" value="BCTRLSENSOR"/>
</dbReference>
<keyword evidence="5" id="KW-0808">Transferase</keyword>
<reference evidence="10" key="1">
    <citation type="submission" date="2022-07" db="EMBL/GenBank/DDBJ databases">
        <title>Enhanced cultured diversity of the mouse gut microbiota enables custom-made synthetic communities.</title>
        <authorList>
            <person name="Afrizal A."/>
        </authorList>
    </citation>
    <scope>NUCLEOTIDE SEQUENCE</scope>
    <source>
        <strain evidence="10">DSM 29186</strain>
    </source>
</reference>
<keyword evidence="4" id="KW-0597">Phosphoprotein</keyword>
<dbReference type="Pfam" id="PF00512">
    <property type="entry name" value="HisKA"/>
    <property type="match status" value="1"/>
</dbReference>
<proteinExistence type="predicted"/>
<dbReference type="CDD" id="cd00082">
    <property type="entry name" value="HisKA"/>
    <property type="match status" value="1"/>
</dbReference>
<evidence type="ECO:0000256" key="5">
    <source>
        <dbReference type="ARBA" id="ARBA00022679"/>
    </source>
</evidence>
<evidence type="ECO:0000256" key="6">
    <source>
        <dbReference type="ARBA" id="ARBA00022777"/>
    </source>
</evidence>
<dbReference type="SUPFAM" id="SSF47384">
    <property type="entry name" value="Homodimeric domain of signal transducing histidine kinase"/>
    <property type="match status" value="1"/>
</dbReference>
<dbReference type="InterPro" id="IPR050351">
    <property type="entry name" value="BphY/WalK/GraS-like"/>
</dbReference>
<dbReference type="PANTHER" id="PTHR45453">
    <property type="entry name" value="PHOSPHATE REGULON SENSOR PROTEIN PHOR"/>
    <property type="match status" value="1"/>
</dbReference>
<dbReference type="PROSITE" id="PS50109">
    <property type="entry name" value="HIS_KIN"/>
    <property type="match status" value="1"/>
</dbReference>
<dbReference type="Pfam" id="PF02518">
    <property type="entry name" value="HATPase_c"/>
    <property type="match status" value="1"/>
</dbReference>
<evidence type="ECO:0000256" key="1">
    <source>
        <dbReference type="ARBA" id="ARBA00000085"/>
    </source>
</evidence>
<dbReference type="EC" id="2.7.13.3" evidence="3"/>
<dbReference type="SMART" id="SM00388">
    <property type="entry name" value="HisKA"/>
    <property type="match status" value="1"/>
</dbReference>
<evidence type="ECO:0000259" key="9">
    <source>
        <dbReference type="PROSITE" id="PS50109"/>
    </source>
</evidence>
<dbReference type="RefSeq" id="WP_257560262.1">
    <property type="nucleotide sequence ID" value="NZ_JANKBY010000051.1"/>
</dbReference>
<keyword evidence="11" id="KW-1185">Reference proteome</keyword>
<dbReference type="FunFam" id="3.30.565.10:FF:000006">
    <property type="entry name" value="Sensor histidine kinase WalK"/>
    <property type="match status" value="1"/>
</dbReference>
<dbReference type="InterPro" id="IPR004358">
    <property type="entry name" value="Sig_transdc_His_kin-like_C"/>
</dbReference>
<dbReference type="AlphaFoldDB" id="A0A9X2M998"/>
<dbReference type="InterPro" id="IPR003594">
    <property type="entry name" value="HATPase_dom"/>
</dbReference>
<comment type="caution">
    <text evidence="10">The sequence shown here is derived from an EMBL/GenBank/DDBJ whole genome shotgun (WGS) entry which is preliminary data.</text>
</comment>
<dbReference type="InterPro" id="IPR036890">
    <property type="entry name" value="HATPase_C_sf"/>
</dbReference>
<keyword evidence="7" id="KW-0902">Two-component regulatory system</keyword>
<evidence type="ECO:0000313" key="11">
    <source>
        <dbReference type="Proteomes" id="UP001140817"/>
    </source>
</evidence>
<organism evidence="10 11">
    <name type="scientific">Terrisporobacter muris</name>
    <dbReference type="NCBI Taxonomy" id="2963284"/>
    <lineage>
        <taxon>Bacteria</taxon>
        <taxon>Bacillati</taxon>
        <taxon>Bacillota</taxon>
        <taxon>Clostridia</taxon>
        <taxon>Peptostreptococcales</taxon>
        <taxon>Peptostreptococcaceae</taxon>
        <taxon>Terrisporobacter</taxon>
    </lineage>
</organism>
<dbReference type="PANTHER" id="PTHR45453:SF1">
    <property type="entry name" value="PHOSPHATE REGULON SENSOR PROTEIN PHOR"/>
    <property type="match status" value="1"/>
</dbReference>
<dbReference type="GO" id="GO:0000155">
    <property type="term" value="F:phosphorelay sensor kinase activity"/>
    <property type="evidence" value="ECO:0007669"/>
    <property type="project" value="InterPro"/>
</dbReference>
<evidence type="ECO:0000256" key="8">
    <source>
        <dbReference type="SAM" id="Phobius"/>
    </source>
</evidence>
<dbReference type="GO" id="GO:0005886">
    <property type="term" value="C:plasma membrane"/>
    <property type="evidence" value="ECO:0007669"/>
    <property type="project" value="TreeGrafter"/>
</dbReference>
<evidence type="ECO:0000313" key="10">
    <source>
        <dbReference type="EMBL" id="MCR1822365.1"/>
    </source>
</evidence>
<dbReference type="Gene3D" id="6.10.340.10">
    <property type="match status" value="1"/>
</dbReference>
<evidence type="ECO:0000256" key="4">
    <source>
        <dbReference type="ARBA" id="ARBA00022553"/>
    </source>
</evidence>
<dbReference type="Proteomes" id="UP001140817">
    <property type="component" value="Unassembled WGS sequence"/>
</dbReference>
<dbReference type="InterPro" id="IPR003661">
    <property type="entry name" value="HisK_dim/P_dom"/>
</dbReference>
<evidence type="ECO:0000256" key="7">
    <source>
        <dbReference type="ARBA" id="ARBA00023012"/>
    </source>
</evidence>
<dbReference type="GO" id="GO:0004721">
    <property type="term" value="F:phosphoprotein phosphatase activity"/>
    <property type="evidence" value="ECO:0007669"/>
    <property type="project" value="TreeGrafter"/>
</dbReference>
<keyword evidence="8" id="KW-0472">Membrane</keyword>
<evidence type="ECO:0000256" key="3">
    <source>
        <dbReference type="ARBA" id="ARBA00012438"/>
    </source>
</evidence>